<dbReference type="GeneID" id="69034993"/>
<organism evidence="2 3">
    <name type="scientific">Ajellomyces capsulatus (strain G186AR / H82 / ATCC MYA-2454 / RMSCC 2432)</name>
    <name type="common">Darling's disease fungus</name>
    <name type="synonym">Histoplasma capsulatum</name>
    <dbReference type="NCBI Taxonomy" id="447093"/>
    <lineage>
        <taxon>Eukaryota</taxon>
        <taxon>Fungi</taxon>
        <taxon>Dikarya</taxon>
        <taxon>Ascomycota</taxon>
        <taxon>Pezizomycotina</taxon>
        <taxon>Eurotiomycetes</taxon>
        <taxon>Eurotiomycetidae</taxon>
        <taxon>Onygenales</taxon>
        <taxon>Ajellomycetaceae</taxon>
        <taxon>Histoplasma</taxon>
    </lineage>
</organism>
<evidence type="ECO:0000313" key="2">
    <source>
        <dbReference type="EMBL" id="EEH10332.1"/>
    </source>
</evidence>
<dbReference type="HOGENOM" id="CLU_1524696_0_0_1"/>
<proteinExistence type="predicted"/>
<gene>
    <name evidence="2" type="ORF">HCBG_01977</name>
</gene>
<accession>C0NDN4</accession>
<keyword evidence="1" id="KW-1133">Transmembrane helix</keyword>
<dbReference type="AlphaFoldDB" id="C0NDN4"/>
<evidence type="ECO:0000256" key="1">
    <source>
        <dbReference type="SAM" id="Phobius"/>
    </source>
</evidence>
<dbReference type="Proteomes" id="UP000001631">
    <property type="component" value="Unassembled WGS sequence"/>
</dbReference>
<keyword evidence="1" id="KW-0812">Transmembrane</keyword>
<feature type="transmembrane region" description="Helical" evidence="1">
    <location>
        <begin position="51"/>
        <end position="71"/>
    </location>
</feature>
<protein>
    <submittedName>
        <fullName evidence="2">Uncharacterized protein</fullName>
    </submittedName>
</protein>
<dbReference type="VEuPathDB" id="FungiDB:I7I50_00540"/>
<name>C0NDN4_AJECG</name>
<evidence type="ECO:0000313" key="3">
    <source>
        <dbReference type="Proteomes" id="UP000001631"/>
    </source>
</evidence>
<reference evidence="2" key="1">
    <citation type="submission" date="2009-02" db="EMBL/GenBank/DDBJ databases">
        <title>The Genome Sequence of Ajellomyces capsulatus strain G186AR.</title>
        <authorList>
            <consortium name="The Broad Institute Genome Sequencing Platform"/>
            <person name="Champion M."/>
            <person name="Cuomo C."/>
            <person name="Ma L.-J."/>
            <person name="Henn M.R."/>
            <person name="Sil A."/>
            <person name="Goldman B."/>
            <person name="Young S.K."/>
            <person name="Kodira C.D."/>
            <person name="Zeng Q."/>
            <person name="Koehrsen M."/>
            <person name="Alvarado L."/>
            <person name="Berlin A."/>
            <person name="Borenstein D."/>
            <person name="Chen Z."/>
            <person name="Engels R."/>
            <person name="Freedman E."/>
            <person name="Gellesch M."/>
            <person name="Goldberg J."/>
            <person name="Griggs A."/>
            <person name="Gujja S."/>
            <person name="Heiman D."/>
            <person name="Hepburn T."/>
            <person name="Howarth C."/>
            <person name="Jen D."/>
            <person name="Larson L."/>
            <person name="Lewis B."/>
            <person name="Mehta T."/>
            <person name="Park D."/>
            <person name="Pearson M."/>
            <person name="Roberts A."/>
            <person name="Saif S."/>
            <person name="Shea T."/>
            <person name="Shenoy N."/>
            <person name="Sisk P."/>
            <person name="Stolte C."/>
            <person name="Sykes S."/>
            <person name="Walk T."/>
            <person name="White J."/>
            <person name="Yandava C."/>
            <person name="Klein B."/>
            <person name="McEwen J.G."/>
            <person name="Puccia R."/>
            <person name="Goldman G.H."/>
            <person name="Felipe M.S."/>
            <person name="Nino-Vega G."/>
            <person name="San-Blas G."/>
            <person name="Taylor J."/>
            <person name="Mendoza L."/>
            <person name="Galagan J."/>
            <person name="Nusbaum C."/>
            <person name="Birren B."/>
        </authorList>
    </citation>
    <scope>NUCLEOTIDE SEQUENCE</scope>
    <source>
        <strain evidence="2">G186AR</strain>
    </source>
</reference>
<keyword evidence="3" id="KW-1185">Reference proteome</keyword>
<dbReference type="RefSeq" id="XP_045290812.1">
    <property type="nucleotide sequence ID" value="XM_045429026.1"/>
</dbReference>
<sequence>MKMQRWGRHSLGLEWHRVAGIENAGNHSDLDPKIVGERKRSSDIITRPPRIIIIWSCFGNCLVIIALPVGVRSSSSEDVISRSFSVLSAGRRLSGVHQYKGNCLWMLLSRRAVTRMSEALNITRGISSHPRRLVPGSMDANNALAPAGGCIVFVNIMAATATAHATGPASQNQDSA</sequence>
<dbReference type="InParanoid" id="C0NDN4"/>
<keyword evidence="1" id="KW-0472">Membrane</keyword>
<dbReference type="EMBL" id="GG663364">
    <property type="protein sequence ID" value="EEH10332.1"/>
    <property type="molecule type" value="Genomic_DNA"/>
</dbReference>